<dbReference type="InterPro" id="IPR004752">
    <property type="entry name" value="AmpG_permease/AT-1"/>
</dbReference>
<protein>
    <recommendedName>
        <fullName evidence="8">Acetyl-coenzyme A transporter 1</fullName>
    </recommendedName>
</protein>
<evidence type="ECO:0000256" key="1">
    <source>
        <dbReference type="ARBA" id="ARBA00004141"/>
    </source>
</evidence>
<feature type="transmembrane region" description="Helical" evidence="5">
    <location>
        <begin position="233"/>
        <end position="253"/>
    </location>
</feature>
<evidence type="ECO:0000256" key="4">
    <source>
        <dbReference type="ARBA" id="ARBA00023136"/>
    </source>
</evidence>
<dbReference type="GO" id="GO:0035348">
    <property type="term" value="P:acetyl-CoA transmembrane transport"/>
    <property type="evidence" value="ECO:0007669"/>
    <property type="project" value="InterPro"/>
</dbReference>
<keyword evidence="4 5" id="KW-0472">Membrane</keyword>
<dbReference type="SUPFAM" id="SSF103473">
    <property type="entry name" value="MFS general substrate transporter"/>
    <property type="match status" value="1"/>
</dbReference>
<sequence>MSTGHESASAADLKRRKPEMYNRAAGSAQIIDPADREEIGLLELRKTDGRPVPSSALHASHVAEEHDGGGTATGISDMSARDKGAMLLLVALYTLQGIPIGLAFGTMPYLLKAHMSYADIGLFMLCTYPYSLKLLWSPIVDSIYVGEWRVPGTSVVLSLGRRKSWIVPIQMAIGCVLLFLARHAQDIVEAPKVYSVTALFFSLIFLAATQDIAVDGWALTLLSRPNLGYASTAQTVGINIGYFMSFTVFLALNSVEFGNKYLRAVPRDYPVLSLGAYLQMCGVAFLAFTTWLLFFRREGEDAVPDGEMDLRQAYAVMGRIMGLRHVRLLLLVHLIAKFGFQANEAVTGLKLVEHGLGKEDLAFAVLIDFPFQIVFGYLAAMWSRGDRALRPWIVASVARLVLALGGMALVHGMPVPPAKISTSYFGLIVLSTVFNSFASTVQFVGITAFHTQVADPVIGGTYMTLLNTLSNLGGTWPRYFVFKMVDYFTISQCQPPADVSQEHVSEIFGRANATLPLGECTSDAGKAQCAAAGGHCVVFRDGYYWTNTICVAIGVVSLVLVILPIARHLERVPPRAWRVSLTNKPSAH</sequence>
<feature type="transmembrane region" description="Helical" evidence="5">
    <location>
        <begin position="392"/>
        <end position="412"/>
    </location>
</feature>
<dbReference type="PANTHER" id="PTHR12778">
    <property type="entry name" value="SOLUTE CARRIER FAMILY 33 ACETYL-COA TRANSPORTER -RELATED"/>
    <property type="match status" value="1"/>
</dbReference>
<dbReference type="EMBL" id="CP119877">
    <property type="protein sequence ID" value="WFD33560.1"/>
    <property type="molecule type" value="Genomic_DNA"/>
</dbReference>
<gene>
    <name evidence="6" type="ORF">MCUN1_000373</name>
</gene>
<keyword evidence="3 5" id="KW-1133">Transmembrane helix</keyword>
<dbReference type="InterPro" id="IPR036259">
    <property type="entry name" value="MFS_trans_sf"/>
</dbReference>
<dbReference type="Pfam" id="PF13000">
    <property type="entry name" value="Acatn"/>
    <property type="match status" value="3"/>
</dbReference>
<evidence type="ECO:0000256" key="2">
    <source>
        <dbReference type="ARBA" id="ARBA00022692"/>
    </source>
</evidence>
<feature type="transmembrane region" description="Helical" evidence="5">
    <location>
        <begin position="193"/>
        <end position="213"/>
    </location>
</feature>
<feature type="transmembrane region" description="Helical" evidence="5">
    <location>
        <begin position="165"/>
        <end position="181"/>
    </location>
</feature>
<feature type="transmembrane region" description="Helical" evidence="5">
    <location>
        <begin position="274"/>
        <end position="294"/>
    </location>
</feature>
<evidence type="ECO:0000313" key="6">
    <source>
        <dbReference type="EMBL" id="WFD33560.1"/>
    </source>
</evidence>
<dbReference type="Gene3D" id="1.20.1250.20">
    <property type="entry name" value="MFS general substrate transporter like domains"/>
    <property type="match status" value="1"/>
</dbReference>
<accession>A0AAF0ER69</accession>
<name>A0AAF0ER69_9BASI</name>
<keyword evidence="7" id="KW-1185">Reference proteome</keyword>
<evidence type="ECO:0000256" key="5">
    <source>
        <dbReference type="SAM" id="Phobius"/>
    </source>
</evidence>
<comment type="subcellular location">
    <subcellularLocation>
        <location evidence="1">Membrane</location>
        <topology evidence="1">Multi-pass membrane protein</topology>
    </subcellularLocation>
</comment>
<dbReference type="Proteomes" id="UP001219933">
    <property type="component" value="Chromosome 1"/>
</dbReference>
<evidence type="ECO:0000256" key="3">
    <source>
        <dbReference type="ARBA" id="ARBA00022989"/>
    </source>
</evidence>
<dbReference type="FunFam" id="1.20.1250.20:FF:000289">
    <property type="entry name" value="Acetyl-coenzyme A transporter 1"/>
    <property type="match status" value="1"/>
</dbReference>
<proteinExistence type="predicted"/>
<organism evidence="6 7">
    <name type="scientific">Malassezia cuniculi</name>
    <dbReference type="NCBI Taxonomy" id="948313"/>
    <lineage>
        <taxon>Eukaryota</taxon>
        <taxon>Fungi</taxon>
        <taxon>Dikarya</taxon>
        <taxon>Basidiomycota</taxon>
        <taxon>Ustilaginomycotina</taxon>
        <taxon>Malasseziomycetes</taxon>
        <taxon>Malasseziales</taxon>
        <taxon>Malasseziaceae</taxon>
        <taxon>Malassezia</taxon>
    </lineage>
</organism>
<feature type="transmembrane region" description="Helical" evidence="5">
    <location>
        <begin position="543"/>
        <end position="566"/>
    </location>
</feature>
<feature type="transmembrane region" description="Helical" evidence="5">
    <location>
        <begin position="86"/>
        <end position="110"/>
    </location>
</feature>
<feature type="transmembrane region" description="Helical" evidence="5">
    <location>
        <begin position="424"/>
        <end position="449"/>
    </location>
</feature>
<dbReference type="AlphaFoldDB" id="A0AAF0ER69"/>
<evidence type="ECO:0008006" key="8">
    <source>
        <dbReference type="Google" id="ProtNLM"/>
    </source>
</evidence>
<dbReference type="GO" id="GO:0016020">
    <property type="term" value="C:membrane"/>
    <property type="evidence" value="ECO:0007669"/>
    <property type="project" value="UniProtKB-SubCell"/>
</dbReference>
<feature type="transmembrane region" description="Helical" evidence="5">
    <location>
        <begin position="361"/>
        <end position="380"/>
    </location>
</feature>
<keyword evidence="2 5" id="KW-0812">Transmembrane</keyword>
<evidence type="ECO:0000313" key="7">
    <source>
        <dbReference type="Proteomes" id="UP001219933"/>
    </source>
</evidence>
<reference evidence="6" key="1">
    <citation type="submission" date="2023-03" db="EMBL/GenBank/DDBJ databases">
        <title>Mating type loci evolution in Malassezia.</title>
        <authorList>
            <person name="Coelho M.A."/>
        </authorList>
    </citation>
    <scope>NUCLEOTIDE SEQUENCE</scope>
    <source>
        <strain evidence="6">CBS 11721</strain>
    </source>
</reference>
<dbReference type="PANTHER" id="PTHR12778:SF9">
    <property type="entry name" value="ACETYL-COENZYME A TRANSPORTER 1"/>
    <property type="match status" value="1"/>
</dbReference>
<dbReference type="GO" id="GO:0008521">
    <property type="term" value="F:acetyl-CoA transmembrane transporter activity"/>
    <property type="evidence" value="ECO:0007669"/>
    <property type="project" value="InterPro"/>
</dbReference>
<dbReference type="InterPro" id="IPR024371">
    <property type="entry name" value="AcetylCoA_trans_1-like"/>
</dbReference>